<dbReference type="InterPro" id="IPR000835">
    <property type="entry name" value="HTH_MarR-typ"/>
</dbReference>
<dbReference type="InterPro" id="IPR039422">
    <property type="entry name" value="MarR/SlyA-like"/>
</dbReference>
<dbReference type="PROSITE" id="PS50995">
    <property type="entry name" value="HTH_MARR_2"/>
    <property type="match status" value="1"/>
</dbReference>
<comment type="caution">
    <text evidence="5">The sequence shown here is derived from an EMBL/GenBank/DDBJ whole genome shotgun (WGS) entry which is preliminary data.</text>
</comment>
<evidence type="ECO:0000256" key="1">
    <source>
        <dbReference type="ARBA" id="ARBA00023015"/>
    </source>
</evidence>
<dbReference type="OrthoDB" id="8898282at2"/>
<gene>
    <name evidence="5" type="ORF">EIP75_02830</name>
</gene>
<dbReference type="PRINTS" id="PR00598">
    <property type="entry name" value="HTHMARR"/>
</dbReference>
<sequence>MFDQCLYFNTAALARRLDKEWTEAFAPFDLTPPQAFMLRALLDQPGLLQRELSSALSISRSTATRALDHLETKGHVERQKAGSDGREVAIFPTPQAMRIKTALNEASGVVTARLKKVLGGQRFTDTVDQIKGVRSALE</sequence>
<evidence type="ECO:0000313" key="6">
    <source>
        <dbReference type="Proteomes" id="UP000269265"/>
    </source>
</evidence>
<dbReference type="SMART" id="SM00347">
    <property type="entry name" value="HTH_MARR"/>
    <property type="match status" value="1"/>
</dbReference>
<dbReference type="Proteomes" id="UP000269265">
    <property type="component" value="Unassembled WGS sequence"/>
</dbReference>
<dbReference type="Pfam" id="PF12802">
    <property type="entry name" value="MarR_2"/>
    <property type="match status" value="1"/>
</dbReference>
<dbReference type="Gene3D" id="1.10.10.10">
    <property type="entry name" value="Winged helix-like DNA-binding domain superfamily/Winged helix DNA-binding domain"/>
    <property type="match status" value="1"/>
</dbReference>
<keyword evidence="6" id="KW-1185">Reference proteome</keyword>
<dbReference type="PROSITE" id="PS01117">
    <property type="entry name" value="HTH_MARR_1"/>
    <property type="match status" value="1"/>
</dbReference>
<evidence type="ECO:0000256" key="3">
    <source>
        <dbReference type="ARBA" id="ARBA00023163"/>
    </source>
</evidence>
<dbReference type="AlphaFoldDB" id="A0A426VFV1"/>
<evidence type="ECO:0000259" key="4">
    <source>
        <dbReference type="PROSITE" id="PS50995"/>
    </source>
</evidence>
<dbReference type="RefSeq" id="WP_125241723.1">
    <property type="nucleotide sequence ID" value="NZ_RSED01000002.1"/>
</dbReference>
<keyword evidence="2" id="KW-0238">DNA-binding</keyword>
<dbReference type="GO" id="GO:0006950">
    <property type="term" value="P:response to stress"/>
    <property type="evidence" value="ECO:0007669"/>
    <property type="project" value="TreeGrafter"/>
</dbReference>
<dbReference type="GO" id="GO:0003677">
    <property type="term" value="F:DNA binding"/>
    <property type="evidence" value="ECO:0007669"/>
    <property type="project" value="UniProtKB-KW"/>
</dbReference>
<dbReference type="SUPFAM" id="SSF46785">
    <property type="entry name" value="Winged helix' DNA-binding domain"/>
    <property type="match status" value="1"/>
</dbReference>
<dbReference type="GO" id="GO:0003700">
    <property type="term" value="F:DNA-binding transcription factor activity"/>
    <property type="evidence" value="ECO:0007669"/>
    <property type="project" value="InterPro"/>
</dbReference>
<protein>
    <submittedName>
        <fullName evidence="5">MarR family transcriptional regulator</fullName>
    </submittedName>
</protein>
<dbReference type="InterPro" id="IPR023187">
    <property type="entry name" value="Tscrpt_reg_MarR-type_CS"/>
</dbReference>
<name>A0A426VFV1_9BURK</name>
<evidence type="ECO:0000256" key="2">
    <source>
        <dbReference type="ARBA" id="ARBA00023125"/>
    </source>
</evidence>
<feature type="domain" description="HTH marR-type" evidence="4">
    <location>
        <begin position="3"/>
        <end position="138"/>
    </location>
</feature>
<dbReference type="InterPro" id="IPR036388">
    <property type="entry name" value="WH-like_DNA-bd_sf"/>
</dbReference>
<accession>A0A426VFV1</accession>
<evidence type="ECO:0000313" key="5">
    <source>
        <dbReference type="EMBL" id="RRS05816.1"/>
    </source>
</evidence>
<organism evidence="5 6">
    <name type="scientific">Aquabacterium soli</name>
    <dbReference type="NCBI Taxonomy" id="2493092"/>
    <lineage>
        <taxon>Bacteria</taxon>
        <taxon>Pseudomonadati</taxon>
        <taxon>Pseudomonadota</taxon>
        <taxon>Betaproteobacteria</taxon>
        <taxon>Burkholderiales</taxon>
        <taxon>Aquabacterium</taxon>
    </lineage>
</organism>
<dbReference type="InterPro" id="IPR036390">
    <property type="entry name" value="WH_DNA-bd_sf"/>
</dbReference>
<keyword evidence="1" id="KW-0805">Transcription regulation</keyword>
<proteinExistence type="predicted"/>
<keyword evidence="3" id="KW-0804">Transcription</keyword>
<dbReference type="PANTHER" id="PTHR33164">
    <property type="entry name" value="TRANSCRIPTIONAL REGULATOR, MARR FAMILY"/>
    <property type="match status" value="1"/>
</dbReference>
<reference evidence="5 6" key="1">
    <citation type="submission" date="2018-12" db="EMBL/GenBank/DDBJ databases">
        <title>The whole draft genome of Aquabacterium sp. SJQ9.</title>
        <authorList>
            <person name="Sun L."/>
            <person name="Gao X."/>
            <person name="Chen W."/>
            <person name="Huang K."/>
        </authorList>
    </citation>
    <scope>NUCLEOTIDE SEQUENCE [LARGE SCALE GENOMIC DNA]</scope>
    <source>
        <strain evidence="5 6">SJQ9</strain>
    </source>
</reference>
<dbReference type="EMBL" id="RSED01000002">
    <property type="protein sequence ID" value="RRS05816.1"/>
    <property type="molecule type" value="Genomic_DNA"/>
</dbReference>
<dbReference type="PANTHER" id="PTHR33164:SF43">
    <property type="entry name" value="HTH-TYPE TRANSCRIPTIONAL REPRESSOR YETL"/>
    <property type="match status" value="1"/>
</dbReference>